<evidence type="ECO:0000256" key="14">
    <source>
        <dbReference type="PIRSR" id="PIRSR602717-51"/>
    </source>
</evidence>
<accession>M3D290</accession>
<dbReference type="AlphaFoldDB" id="M3D290"/>
<evidence type="ECO:0000256" key="5">
    <source>
        <dbReference type="ARBA" id="ARBA00022723"/>
    </source>
</evidence>
<evidence type="ECO:0000256" key="10">
    <source>
        <dbReference type="ARBA" id="ARBA00023163"/>
    </source>
</evidence>
<evidence type="ECO:0000256" key="4">
    <source>
        <dbReference type="ARBA" id="ARBA00022679"/>
    </source>
</evidence>
<dbReference type="GO" id="GO:0046972">
    <property type="term" value="F:histone H4K16 acetyltransferase activity"/>
    <property type="evidence" value="ECO:0007669"/>
    <property type="project" value="TreeGrafter"/>
</dbReference>
<dbReference type="GO" id="GO:0008270">
    <property type="term" value="F:zinc ion binding"/>
    <property type="evidence" value="ECO:0007669"/>
    <property type="project" value="UniProtKB-KW"/>
</dbReference>
<dbReference type="PANTHER" id="PTHR10615">
    <property type="entry name" value="HISTONE ACETYLTRANSFERASE"/>
    <property type="match status" value="1"/>
</dbReference>
<dbReference type="OrthoDB" id="787137at2759"/>
<dbReference type="GO" id="GO:0035267">
    <property type="term" value="C:NuA4 histone acetyltransferase complex"/>
    <property type="evidence" value="ECO:0007669"/>
    <property type="project" value="TreeGrafter"/>
</dbReference>
<keyword evidence="6" id="KW-0863">Zinc-finger</keyword>
<dbReference type="OMA" id="YKLSAWE"/>
<dbReference type="EC" id="2.3.1.48" evidence="3"/>
<dbReference type="InterPro" id="IPR050603">
    <property type="entry name" value="MYST_HAT"/>
</dbReference>
<dbReference type="eggNOG" id="KOG2747">
    <property type="taxonomic scope" value="Eukaryota"/>
</dbReference>
<evidence type="ECO:0000256" key="12">
    <source>
        <dbReference type="ARBA" id="ARBA00023315"/>
    </source>
</evidence>
<name>M3D290_SPHMS</name>
<gene>
    <name evidence="16" type="ORF">SEPMUDRAFT_149064</name>
</gene>
<keyword evidence="9" id="KW-0805">Transcription regulation</keyword>
<protein>
    <recommendedName>
        <fullName evidence="3">histone acetyltransferase</fullName>
        <ecNumber evidence="3">2.3.1.48</ecNumber>
    </recommendedName>
</protein>
<dbReference type="Gene3D" id="1.10.10.10">
    <property type="entry name" value="Winged helix-like DNA-binding domain superfamily/Winged helix DNA-binding domain"/>
    <property type="match status" value="1"/>
</dbReference>
<keyword evidence="8" id="KW-0007">Acetylation</keyword>
<dbReference type="GO" id="GO:0006355">
    <property type="term" value="P:regulation of DNA-templated transcription"/>
    <property type="evidence" value="ECO:0007669"/>
    <property type="project" value="InterPro"/>
</dbReference>
<dbReference type="SUPFAM" id="SSF55729">
    <property type="entry name" value="Acyl-CoA N-acyltransferases (Nat)"/>
    <property type="match status" value="1"/>
</dbReference>
<keyword evidence="12" id="KW-0012">Acyltransferase</keyword>
<comment type="similarity">
    <text evidence="2">Belongs to the MYST (SAS/MOZ) family.</text>
</comment>
<evidence type="ECO:0000313" key="17">
    <source>
        <dbReference type="Proteomes" id="UP000016931"/>
    </source>
</evidence>
<evidence type="ECO:0000256" key="1">
    <source>
        <dbReference type="ARBA" id="ARBA00004123"/>
    </source>
</evidence>
<dbReference type="PROSITE" id="PS51726">
    <property type="entry name" value="MYST_HAT"/>
    <property type="match status" value="1"/>
</dbReference>
<dbReference type="RefSeq" id="XP_016760481.1">
    <property type="nucleotide sequence ID" value="XM_016905315.1"/>
</dbReference>
<evidence type="ECO:0000259" key="15">
    <source>
        <dbReference type="PROSITE" id="PS51726"/>
    </source>
</evidence>
<dbReference type="GeneID" id="27902452"/>
<dbReference type="GO" id="GO:0005634">
    <property type="term" value="C:nucleus"/>
    <property type="evidence" value="ECO:0007669"/>
    <property type="project" value="UniProtKB-SubCell"/>
</dbReference>
<evidence type="ECO:0000256" key="7">
    <source>
        <dbReference type="ARBA" id="ARBA00022833"/>
    </source>
</evidence>
<proteinExistence type="inferred from homology"/>
<keyword evidence="4" id="KW-0808">Transferase</keyword>
<keyword evidence="10" id="KW-0804">Transcription</keyword>
<dbReference type="Pfam" id="PF01853">
    <property type="entry name" value="MOZ_SAS"/>
    <property type="match status" value="1"/>
</dbReference>
<comment type="subcellular location">
    <subcellularLocation>
        <location evidence="1">Nucleus</location>
    </subcellularLocation>
</comment>
<keyword evidence="5" id="KW-0479">Metal-binding</keyword>
<organism evidence="16 17">
    <name type="scientific">Sphaerulina musiva (strain SO2202)</name>
    <name type="common">Poplar stem canker fungus</name>
    <name type="synonym">Septoria musiva</name>
    <dbReference type="NCBI Taxonomy" id="692275"/>
    <lineage>
        <taxon>Eukaryota</taxon>
        <taxon>Fungi</taxon>
        <taxon>Dikarya</taxon>
        <taxon>Ascomycota</taxon>
        <taxon>Pezizomycotina</taxon>
        <taxon>Dothideomycetes</taxon>
        <taxon>Dothideomycetidae</taxon>
        <taxon>Mycosphaerellales</taxon>
        <taxon>Mycosphaerellaceae</taxon>
        <taxon>Sphaerulina</taxon>
    </lineage>
</organism>
<evidence type="ECO:0000256" key="3">
    <source>
        <dbReference type="ARBA" id="ARBA00013184"/>
    </source>
</evidence>
<evidence type="ECO:0000256" key="11">
    <source>
        <dbReference type="ARBA" id="ARBA00023242"/>
    </source>
</evidence>
<evidence type="ECO:0000256" key="2">
    <source>
        <dbReference type="ARBA" id="ARBA00010107"/>
    </source>
</evidence>
<dbReference type="InterPro" id="IPR036388">
    <property type="entry name" value="WH-like_DNA-bd_sf"/>
</dbReference>
<sequence>MAVCLPELLQIHQRAVEVQRALFCPMKSEPPHGEVIYDQDNYAIHKLDGEEHKLYAQNLSLFAKLFLETKSVFFDASTFLFYTLVLRDPSSKSNPHGEVVGFFSKEKMSWDNNNLACIVVFPPWKQRGLGQILIAASYVLGRRENRFGGPERPLSADGRKSYVKYWTGAVAREVLLGGHGKKVLSVKDLAEKTWIMPEDVVVALKEMDVFEKRKTASGNIVVSKSKVRAWVEKQNVSLDSIVDVDHFVEDSASEDEEINNV</sequence>
<evidence type="ECO:0000256" key="8">
    <source>
        <dbReference type="ARBA" id="ARBA00022990"/>
    </source>
</evidence>
<feature type="active site" description="Proton donor/acceptor" evidence="14">
    <location>
        <position position="151"/>
    </location>
</feature>
<reference evidence="16 17" key="1">
    <citation type="journal article" date="2012" name="PLoS Pathog.">
        <title>Diverse lifestyles and strategies of plant pathogenesis encoded in the genomes of eighteen Dothideomycetes fungi.</title>
        <authorList>
            <person name="Ohm R.A."/>
            <person name="Feau N."/>
            <person name="Henrissat B."/>
            <person name="Schoch C.L."/>
            <person name="Horwitz B.A."/>
            <person name="Barry K.W."/>
            <person name="Condon B.J."/>
            <person name="Copeland A.C."/>
            <person name="Dhillon B."/>
            <person name="Glaser F."/>
            <person name="Hesse C.N."/>
            <person name="Kosti I."/>
            <person name="LaButti K."/>
            <person name="Lindquist E.A."/>
            <person name="Lucas S."/>
            <person name="Salamov A.A."/>
            <person name="Bradshaw R.E."/>
            <person name="Ciuffetti L."/>
            <person name="Hamelin R.C."/>
            <person name="Kema G.H.J."/>
            <person name="Lawrence C."/>
            <person name="Scott J.A."/>
            <person name="Spatafora J.W."/>
            <person name="Turgeon B.G."/>
            <person name="de Wit P.J.G.M."/>
            <person name="Zhong S."/>
            <person name="Goodwin S.B."/>
            <person name="Grigoriev I.V."/>
        </authorList>
    </citation>
    <scope>NUCLEOTIDE SEQUENCE [LARGE SCALE GENOMIC DNA]</scope>
    <source>
        <strain evidence="16 17">SO2202</strain>
    </source>
</reference>
<dbReference type="InterPro" id="IPR002717">
    <property type="entry name" value="HAT_MYST-type"/>
</dbReference>
<dbReference type="HOGENOM" id="CLU_011815_0_1_1"/>
<dbReference type="EMBL" id="KB456264">
    <property type="protein sequence ID" value="EMF12360.1"/>
    <property type="molecule type" value="Genomic_DNA"/>
</dbReference>
<keyword evidence="11" id="KW-0539">Nucleus</keyword>
<evidence type="ECO:0000256" key="6">
    <source>
        <dbReference type="ARBA" id="ARBA00022771"/>
    </source>
</evidence>
<evidence type="ECO:0000256" key="9">
    <source>
        <dbReference type="ARBA" id="ARBA00023015"/>
    </source>
</evidence>
<dbReference type="Proteomes" id="UP000016931">
    <property type="component" value="Unassembled WGS sequence"/>
</dbReference>
<keyword evidence="7" id="KW-0862">Zinc</keyword>
<dbReference type="Gene3D" id="3.40.630.30">
    <property type="match status" value="1"/>
</dbReference>
<evidence type="ECO:0000256" key="13">
    <source>
        <dbReference type="ARBA" id="ARBA00045805"/>
    </source>
</evidence>
<comment type="function">
    <text evidence="13">Catalytic component of the NuA4 histone acetyltransferase (HAT) complex which is involved in epigenetic transcriptional activation of selected genes principally by acetylation of nucleosomal histones H4, H3, H2B, H2A and H2A variant H2A.Z. Acetylates histone H4 to form H4K5ac, H4K8ac, H4K12ac and H4K16ac, histone H3 to form H3K14ac, and histone H2A to form H2AK4ac and H2AK7ac. The NuA4 complex is involved in the DNA damage response and is required for chromosome segregation. The NuA4 complex plays a direct role in repair of DNA double-strand breaks (DSBs) through homologous recombination. Recruitment to promoters depends on H3K4me. Also acetylates non-histone proteins. In addition to protein acetyltransferase, can use different acyl-CoA substrates, such as 2-hydroxyisobutanoyl-CoA (2-hydroxyisobutyryl-CoA) or (2E)-butenoyl-CoA (crotonyl-CoA), and is able to mediate protein 2-hydroxyisobutyrylation and crotonylation, respectively.</text>
</comment>
<dbReference type="InterPro" id="IPR016181">
    <property type="entry name" value="Acyl_CoA_acyltransferase"/>
</dbReference>
<dbReference type="PANTHER" id="PTHR10615:SF219">
    <property type="entry name" value="HISTONE ACETYLTRANSFERASE KAT5"/>
    <property type="match status" value="1"/>
</dbReference>
<dbReference type="STRING" id="692275.M3D290"/>
<keyword evidence="17" id="KW-1185">Reference proteome</keyword>
<feature type="domain" description="MYST-type HAT" evidence="15">
    <location>
        <begin position="1"/>
        <end position="232"/>
    </location>
</feature>
<evidence type="ECO:0000313" key="16">
    <source>
        <dbReference type="EMBL" id="EMF12360.1"/>
    </source>
</evidence>